<evidence type="ECO:0000256" key="3">
    <source>
        <dbReference type="ARBA" id="ARBA00023163"/>
    </source>
</evidence>
<name>A0ABR9HNE7_9ACTN</name>
<dbReference type="NCBIfam" id="NF033788">
    <property type="entry name" value="HTH_metalloreg"/>
    <property type="match status" value="1"/>
</dbReference>
<feature type="domain" description="HTH arsR-type" evidence="4">
    <location>
        <begin position="1"/>
        <end position="86"/>
    </location>
</feature>
<dbReference type="InterPro" id="IPR001845">
    <property type="entry name" value="HTH_ArsR_DNA-bd_dom"/>
</dbReference>
<accession>A0ABR9HNE7</accession>
<protein>
    <submittedName>
        <fullName evidence="5">DNA-binding transcriptional ArsR family regulator</fullName>
    </submittedName>
</protein>
<evidence type="ECO:0000256" key="1">
    <source>
        <dbReference type="ARBA" id="ARBA00023015"/>
    </source>
</evidence>
<dbReference type="GO" id="GO:0003677">
    <property type="term" value="F:DNA binding"/>
    <property type="evidence" value="ECO:0007669"/>
    <property type="project" value="UniProtKB-KW"/>
</dbReference>
<proteinExistence type="predicted"/>
<dbReference type="EMBL" id="JADBDY010000001">
    <property type="protein sequence ID" value="MBE1460516.1"/>
    <property type="molecule type" value="Genomic_DNA"/>
</dbReference>
<reference evidence="5 6" key="1">
    <citation type="submission" date="2020-10" db="EMBL/GenBank/DDBJ databases">
        <title>Sequencing the genomes of 1000 actinobacteria strains.</title>
        <authorList>
            <person name="Klenk H.-P."/>
        </authorList>
    </citation>
    <scope>NUCLEOTIDE SEQUENCE [LARGE SCALE GENOMIC DNA]</scope>
    <source>
        <strain evidence="5 6">DSM 45157</strain>
    </source>
</reference>
<organism evidence="5 6">
    <name type="scientific">Nocardiopsis terrae</name>
    <dbReference type="NCBI Taxonomy" id="372655"/>
    <lineage>
        <taxon>Bacteria</taxon>
        <taxon>Bacillati</taxon>
        <taxon>Actinomycetota</taxon>
        <taxon>Actinomycetes</taxon>
        <taxon>Streptosporangiales</taxon>
        <taxon>Nocardiopsidaceae</taxon>
        <taxon>Nocardiopsis</taxon>
    </lineage>
</organism>
<dbReference type="InterPro" id="IPR036390">
    <property type="entry name" value="WH_DNA-bd_sf"/>
</dbReference>
<dbReference type="PROSITE" id="PS50987">
    <property type="entry name" value="HTH_ARSR_2"/>
    <property type="match status" value="1"/>
</dbReference>
<dbReference type="Proteomes" id="UP000598217">
    <property type="component" value="Unassembled WGS sequence"/>
</dbReference>
<comment type="caution">
    <text evidence="5">The sequence shown here is derived from an EMBL/GenBank/DDBJ whole genome shotgun (WGS) entry which is preliminary data.</text>
</comment>
<dbReference type="InterPro" id="IPR036388">
    <property type="entry name" value="WH-like_DNA-bd_sf"/>
</dbReference>
<dbReference type="PANTHER" id="PTHR33154:SF33">
    <property type="entry name" value="TRANSCRIPTIONAL REPRESSOR SDPR"/>
    <property type="match status" value="1"/>
</dbReference>
<dbReference type="CDD" id="cd00090">
    <property type="entry name" value="HTH_ARSR"/>
    <property type="match status" value="1"/>
</dbReference>
<dbReference type="PRINTS" id="PR00778">
    <property type="entry name" value="HTHARSR"/>
</dbReference>
<evidence type="ECO:0000259" key="4">
    <source>
        <dbReference type="PROSITE" id="PS50987"/>
    </source>
</evidence>
<dbReference type="Pfam" id="PF12840">
    <property type="entry name" value="HTH_20"/>
    <property type="match status" value="1"/>
</dbReference>
<keyword evidence="2 5" id="KW-0238">DNA-binding</keyword>
<evidence type="ECO:0000256" key="2">
    <source>
        <dbReference type="ARBA" id="ARBA00023125"/>
    </source>
</evidence>
<dbReference type="InterPro" id="IPR011991">
    <property type="entry name" value="ArsR-like_HTH"/>
</dbReference>
<dbReference type="SUPFAM" id="SSF46785">
    <property type="entry name" value="Winged helix' DNA-binding domain"/>
    <property type="match status" value="1"/>
</dbReference>
<evidence type="ECO:0000313" key="6">
    <source>
        <dbReference type="Proteomes" id="UP000598217"/>
    </source>
</evidence>
<dbReference type="PANTHER" id="PTHR33154">
    <property type="entry name" value="TRANSCRIPTIONAL REGULATOR, ARSR FAMILY"/>
    <property type="match status" value="1"/>
</dbReference>
<dbReference type="InterPro" id="IPR051081">
    <property type="entry name" value="HTH_MetalResp_TranReg"/>
</dbReference>
<sequence>MDAMEAIGEPNRRRVVEVLAAGELSAGGIAAGFDISRPAVSQHLRVLVEAGVLRVRSEGRQRLYSVDPAALDEVGDWLEVQRGRWNRALDALEQAMNEPPEER</sequence>
<gene>
    <name evidence="5" type="ORF">H4W79_004730</name>
</gene>
<keyword evidence="6" id="KW-1185">Reference proteome</keyword>
<dbReference type="SMART" id="SM00418">
    <property type="entry name" value="HTH_ARSR"/>
    <property type="match status" value="1"/>
</dbReference>
<evidence type="ECO:0000313" key="5">
    <source>
        <dbReference type="EMBL" id="MBE1460516.1"/>
    </source>
</evidence>
<dbReference type="Gene3D" id="1.10.10.10">
    <property type="entry name" value="Winged helix-like DNA-binding domain superfamily/Winged helix DNA-binding domain"/>
    <property type="match status" value="1"/>
</dbReference>
<keyword evidence="3" id="KW-0804">Transcription</keyword>
<keyword evidence="1" id="KW-0805">Transcription regulation</keyword>